<dbReference type="EMBL" id="OCYS01000120">
    <property type="protein sequence ID" value="SON91734.1"/>
    <property type="molecule type" value="Genomic_DNA"/>
</dbReference>
<evidence type="ECO:0000313" key="1">
    <source>
        <dbReference type="EMBL" id="SON85475.1"/>
    </source>
</evidence>
<dbReference type="Proteomes" id="UP000234166">
    <property type="component" value="Unassembled WGS sequence"/>
</dbReference>
<keyword evidence="4" id="KW-1185">Reference proteome</keyword>
<sequence>MEGMTTRAQHKMLALPKSRLKKAAPWSEAGDAMPIRGDTVFATLPSPARKGLLRCEIRAGPCSPDEGYR</sequence>
<reference evidence="3 4" key="1">
    <citation type="submission" date="2017-10" db="EMBL/GenBank/DDBJ databases">
        <authorList>
            <person name="Regsiter A."/>
            <person name="William W."/>
        </authorList>
    </citation>
    <scope>NUCLEOTIDE SEQUENCE [LARGE SCALE GENOMIC DNA]</scope>
    <source>
        <strain evidence="1 4">CFBP6984</strain>
        <strain evidence="2 3">CFBP7430</strain>
    </source>
</reference>
<evidence type="ECO:0008006" key="5">
    <source>
        <dbReference type="Google" id="ProtNLM"/>
    </source>
</evidence>
<organism evidence="2 3">
    <name type="scientific">Xanthomonas campestris pv. phaseoli</name>
    <dbReference type="NCBI Taxonomy" id="317013"/>
    <lineage>
        <taxon>Bacteria</taxon>
        <taxon>Pseudomonadati</taxon>
        <taxon>Pseudomonadota</taxon>
        <taxon>Gammaproteobacteria</taxon>
        <taxon>Lysobacterales</taxon>
        <taxon>Lysobacteraceae</taxon>
        <taxon>Xanthomonas</taxon>
    </lineage>
</organism>
<dbReference type="Proteomes" id="UP000234181">
    <property type="component" value="Unassembled WGS sequence"/>
</dbReference>
<name>A0AB38E2Z6_XANCH</name>
<evidence type="ECO:0000313" key="4">
    <source>
        <dbReference type="Proteomes" id="UP000234181"/>
    </source>
</evidence>
<evidence type="ECO:0000313" key="2">
    <source>
        <dbReference type="EMBL" id="SON91734.1"/>
    </source>
</evidence>
<proteinExistence type="predicted"/>
<dbReference type="EMBL" id="OCYT01000125">
    <property type="protein sequence ID" value="SON85475.1"/>
    <property type="molecule type" value="Genomic_DNA"/>
</dbReference>
<evidence type="ECO:0000313" key="3">
    <source>
        <dbReference type="Proteomes" id="UP000234166"/>
    </source>
</evidence>
<dbReference type="AlphaFoldDB" id="A0AB38E2Z6"/>
<comment type="caution">
    <text evidence="2">The sequence shown here is derived from an EMBL/GenBank/DDBJ whole genome shotgun (WGS) entry which is preliminary data.</text>
</comment>
<protein>
    <recommendedName>
        <fullName evidence="5">Transposase</fullName>
    </recommendedName>
</protein>
<gene>
    <name evidence="1" type="ORF">XAP6984_670001</name>
    <name evidence="2" type="ORF">XAP7430_630017</name>
</gene>
<accession>A0AB38E2Z6</accession>